<keyword evidence="1" id="KW-0732">Signal</keyword>
<feature type="signal peptide" evidence="1">
    <location>
        <begin position="1"/>
        <end position="34"/>
    </location>
</feature>
<feature type="chain" id="PRO_5046613594" description="Calx-beta domain-containing protein" evidence="1">
    <location>
        <begin position="35"/>
        <end position="150"/>
    </location>
</feature>
<dbReference type="EMBL" id="BAAASG010000028">
    <property type="protein sequence ID" value="GAA2520247.1"/>
    <property type="molecule type" value="Genomic_DNA"/>
</dbReference>
<dbReference type="Proteomes" id="UP001501777">
    <property type="component" value="Unassembled WGS sequence"/>
</dbReference>
<evidence type="ECO:0000313" key="3">
    <source>
        <dbReference type="Proteomes" id="UP001501777"/>
    </source>
</evidence>
<evidence type="ECO:0000313" key="2">
    <source>
        <dbReference type="EMBL" id="GAA2520247.1"/>
    </source>
</evidence>
<proteinExistence type="predicted"/>
<accession>A0ABP6APP5</accession>
<protein>
    <recommendedName>
        <fullName evidence="4">Calx-beta domain-containing protein</fullName>
    </recommendedName>
</protein>
<comment type="caution">
    <text evidence="2">The sequence shown here is derived from an EMBL/GenBank/DDBJ whole genome shotgun (WGS) entry which is preliminary data.</text>
</comment>
<sequence length="150" mass="14997">MNAITIRRRRSAAVLGALALAVAGGLVCAAPAAAQSVGTLDTPAGPITQGANVQVTWTLIPGAQDTFVANAAAGGVEVDAGTLSFTAGSGGEQTVVIPLTKVGEVTDGEQIQVTVSDTQSEGGAVVDEDAVTATLTCHPNPDRPGWMRCQ</sequence>
<keyword evidence="3" id="KW-1185">Reference proteome</keyword>
<organism evidence="2 3">
    <name type="scientific">Streptomyces longisporus</name>
    <dbReference type="NCBI Taxonomy" id="1948"/>
    <lineage>
        <taxon>Bacteria</taxon>
        <taxon>Bacillati</taxon>
        <taxon>Actinomycetota</taxon>
        <taxon>Actinomycetes</taxon>
        <taxon>Kitasatosporales</taxon>
        <taxon>Streptomycetaceae</taxon>
        <taxon>Streptomyces</taxon>
    </lineage>
</organism>
<dbReference type="RefSeq" id="WP_344406377.1">
    <property type="nucleotide sequence ID" value="NZ_BAAASG010000028.1"/>
</dbReference>
<reference evidence="3" key="1">
    <citation type="journal article" date="2019" name="Int. J. Syst. Evol. Microbiol.">
        <title>The Global Catalogue of Microorganisms (GCM) 10K type strain sequencing project: providing services to taxonomists for standard genome sequencing and annotation.</title>
        <authorList>
            <consortium name="The Broad Institute Genomics Platform"/>
            <consortium name="The Broad Institute Genome Sequencing Center for Infectious Disease"/>
            <person name="Wu L."/>
            <person name="Ma J."/>
        </authorList>
    </citation>
    <scope>NUCLEOTIDE SEQUENCE [LARGE SCALE GENOMIC DNA]</scope>
    <source>
        <strain evidence="3">JCM 4395</strain>
    </source>
</reference>
<evidence type="ECO:0000256" key="1">
    <source>
        <dbReference type="SAM" id="SignalP"/>
    </source>
</evidence>
<name>A0ABP6APP5_STRLO</name>
<evidence type="ECO:0008006" key="4">
    <source>
        <dbReference type="Google" id="ProtNLM"/>
    </source>
</evidence>
<gene>
    <name evidence="2" type="ORF">GCM10010276_83250</name>
</gene>